<dbReference type="PROSITE" id="PS00139">
    <property type="entry name" value="THIOL_PROTEASE_CYS"/>
    <property type="match status" value="1"/>
</dbReference>
<dbReference type="Pfam" id="PF00112">
    <property type="entry name" value="Peptidase_C1"/>
    <property type="match status" value="1"/>
</dbReference>
<evidence type="ECO:0000313" key="6">
    <source>
        <dbReference type="EMBL" id="VDM68923.1"/>
    </source>
</evidence>
<dbReference type="InterPro" id="IPR000169">
    <property type="entry name" value="Pept_cys_AS"/>
</dbReference>
<proteinExistence type="predicted"/>
<name>A0A3P7IM75_STRVU</name>
<keyword evidence="3" id="KW-0788">Thiol protease</keyword>
<dbReference type="OrthoDB" id="5850821at2759"/>
<accession>A0A3P7IM75</accession>
<evidence type="ECO:0000256" key="2">
    <source>
        <dbReference type="ARBA" id="ARBA00022801"/>
    </source>
</evidence>
<feature type="signal peptide" evidence="4">
    <location>
        <begin position="1"/>
        <end position="15"/>
    </location>
</feature>
<organism evidence="6 7">
    <name type="scientific">Strongylus vulgaris</name>
    <name type="common">Blood worm</name>
    <dbReference type="NCBI Taxonomy" id="40348"/>
    <lineage>
        <taxon>Eukaryota</taxon>
        <taxon>Metazoa</taxon>
        <taxon>Ecdysozoa</taxon>
        <taxon>Nematoda</taxon>
        <taxon>Chromadorea</taxon>
        <taxon>Rhabditida</taxon>
        <taxon>Rhabditina</taxon>
        <taxon>Rhabditomorpha</taxon>
        <taxon>Strongyloidea</taxon>
        <taxon>Strongylidae</taxon>
        <taxon>Strongylus</taxon>
    </lineage>
</organism>
<dbReference type="InterPro" id="IPR000668">
    <property type="entry name" value="Peptidase_C1A_C"/>
</dbReference>
<dbReference type="GO" id="GO:0008234">
    <property type="term" value="F:cysteine-type peptidase activity"/>
    <property type="evidence" value="ECO:0007669"/>
    <property type="project" value="UniProtKB-KW"/>
</dbReference>
<dbReference type="InterPro" id="IPR038765">
    <property type="entry name" value="Papain-like_cys_pep_sf"/>
</dbReference>
<keyword evidence="4" id="KW-0732">Signal</keyword>
<reference evidence="6 7" key="1">
    <citation type="submission" date="2018-11" db="EMBL/GenBank/DDBJ databases">
        <authorList>
            <consortium name="Pathogen Informatics"/>
        </authorList>
    </citation>
    <scope>NUCLEOTIDE SEQUENCE [LARGE SCALE GENOMIC DNA]</scope>
</reference>
<evidence type="ECO:0000313" key="7">
    <source>
        <dbReference type="Proteomes" id="UP000270094"/>
    </source>
</evidence>
<keyword evidence="1" id="KW-0645">Protease</keyword>
<sequence>MLFILAVLATSYITAIDTMMIAELKAPSIPEYAKHLTGQALIDYVNDNQPFFRADIPTMSYKQFKSRLMDSKYLKEDKEAQMTKEIFFDEQIPESFDAREKWPDCESIKIIRDQANCGSCWAVSAASAMSDRVCIQTKGANQTLISDADILACCGMFCGYGCVFLH</sequence>
<keyword evidence="7" id="KW-1185">Reference proteome</keyword>
<gene>
    <name evidence="6" type="ORF">SVUK_LOCUS3921</name>
</gene>
<evidence type="ECO:0000256" key="1">
    <source>
        <dbReference type="ARBA" id="ARBA00022670"/>
    </source>
</evidence>
<dbReference type="EMBL" id="UYYB01010452">
    <property type="protein sequence ID" value="VDM68923.1"/>
    <property type="molecule type" value="Genomic_DNA"/>
</dbReference>
<protein>
    <recommendedName>
        <fullName evidence="5">Peptidase C1A papain C-terminal domain-containing protein</fullName>
    </recommendedName>
</protein>
<dbReference type="GO" id="GO:0006508">
    <property type="term" value="P:proteolysis"/>
    <property type="evidence" value="ECO:0007669"/>
    <property type="project" value="UniProtKB-KW"/>
</dbReference>
<evidence type="ECO:0000256" key="3">
    <source>
        <dbReference type="ARBA" id="ARBA00022807"/>
    </source>
</evidence>
<dbReference type="AlphaFoldDB" id="A0A3P7IM75"/>
<dbReference type="Proteomes" id="UP000270094">
    <property type="component" value="Unassembled WGS sequence"/>
</dbReference>
<dbReference type="Gene3D" id="3.90.70.10">
    <property type="entry name" value="Cysteine proteinases"/>
    <property type="match status" value="1"/>
</dbReference>
<evidence type="ECO:0000256" key="4">
    <source>
        <dbReference type="SAM" id="SignalP"/>
    </source>
</evidence>
<feature type="domain" description="Peptidase C1A papain C-terminal" evidence="5">
    <location>
        <begin position="92"/>
        <end position="162"/>
    </location>
</feature>
<evidence type="ECO:0000259" key="5">
    <source>
        <dbReference type="Pfam" id="PF00112"/>
    </source>
</evidence>
<keyword evidence="2" id="KW-0378">Hydrolase</keyword>
<dbReference type="SUPFAM" id="SSF54001">
    <property type="entry name" value="Cysteine proteinases"/>
    <property type="match status" value="1"/>
</dbReference>
<feature type="chain" id="PRO_5018166876" description="Peptidase C1A papain C-terminal domain-containing protein" evidence="4">
    <location>
        <begin position="16"/>
        <end position="166"/>
    </location>
</feature>